<gene>
    <name evidence="2" type="ORF">PCOR1329_LOCUS80951</name>
</gene>
<organism evidence="2 3">
    <name type="scientific">Prorocentrum cordatum</name>
    <dbReference type="NCBI Taxonomy" id="2364126"/>
    <lineage>
        <taxon>Eukaryota</taxon>
        <taxon>Sar</taxon>
        <taxon>Alveolata</taxon>
        <taxon>Dinophyceae</taxon>
        <taxon>Prorocentrales</taxon>
        <taxon>Prorocentraceae</taxon>
        <taxon>Prorocentrum</taxon>
    </lineage>
</organism>
<dbReference type="PANTHER" id="PTHR18895:SF74">
    <property type="entry name" value="MTRF1L RELEASE FACTOR GLUTAMINE METHYLTRANSFERASE"/>
    <property type="match status" value="1"/>
</dbReference>
<protein>
    <recommendedName>
        <fullName evidence="4">Methyltransferase small domain-containing protein</fullName>
    </recommendedName>
</protein>
<dbReference type="SUPFAM" id="SSF53335">
    <property type="entry name" value="S-adenosyl-L-methionine-dependent methyltransferases"/>
    <property type="match status" value="1"/>
</dbReference>
<dbReference type="PROSITE" id="PS00092">
    <property type="entry name" value="N6_MTASE"/>
    <property type="match status" value="1"/>
</dbReference>
<keyword evidence="3" id="KW-1185">Reference proteome</keyword>
<comment type="caution">
    <text evidence="2">The sequence shown here is derived from an EMBL/GenBank/DDBJ whole genome shotgun (WGS) entry which is preliminary data.</text>
</comment>
<dbReference type="InterPro" id="IPR029063">
    <property type="entry name" value="SAM-dependent_MTases_sf"/>
</dbReference>
<evidence type="ECO:0008006" key="4">
    <source>
        <dbReference type="Google" id="ProtNLM"/>
    </source>
</evidence>
<evidence type="ECO:0000256" key="1">
    <source>
        <dbReference type="SAM" id="MobiDB-lite"/>
    </source>
</evidence>
<accession>A0ABN9XYI0</accession>
<proteinExistence type="predicted"/>
<dbReference type="EMBL" id="CAUYUJ010021514">
    <property type="protein sequence ID" value="CAK0905161.1"/>
    <property type="molecule type" value="Genomic_DNA"/>
</dbReference>
<feature type="non-terminal residue" evidence="2">
    <location>
        <position position="195"/>
    </location>
</feature>
<feature type="region of interest" description="Disordered" evidence="1">
    <location>
        <begin position="123"/>
        <end position="195"/>
    </location>
</feature>
<dbReference type="InterPro" id="IPR002052">
    <property type="entry name" value="DNA_methylase_N6_adenine_CS"/>
</dbReference>
<evidence type="ECO:0000313" key="2">
    <source>
        <dbReference type="EMBL" id="CAK0905161.1"/>
    </source>
</evidence>
<name>A0ABN9XYI0_9DINO</name>
<dbReference type="Proteomes" id="UP001189429">
    <property type="component" value="Unassembled WGS sequence"/>
</dbReference>
<sequence length="195" mass="20556">VFPSATAVAVEPGEAAAELTEENARRNGVMGRLEIARLTAAEWAEEAAEADFDLIVSNPPYIPSSELPGLQPEVRDFEDAAALDGGEDGLDVVRQVLRCARRAGAPGARVYLEVHHTHPAVFERAAGSSGLPAEGGRGQPEAPRRRRLSLSDLPRRLRAAPLCGAAGGAERRRGAGGARTRGSERRAAPRGGRKA</sequence>
<reference evidence="2" key="1">
    <citation type="submission" date="2023-10" db="EMBL/GenBank/DDBJ databases">
        <authorList>
            <person name="Chen Y."/>
            <person name="Shah S."/>
            <person name="Dougan E. K."/>
            <person name="Thang M."/>
            <person name="Chan C."/>
        </authorList>
    </citation>
    <scope>NUCLEOTIDE SEQUENCE [LARGE SCALE GENOMIC DNA]</scope>
</reference>
<evidence type="ECO:0000313" key="3">
    <source>
        <dbReference type="Proteomes" id="UP001189429"/>
    </source>
</evidence>
<feature type="non-terminal residue" evidence="2">
    <location>
        <position position="1"/>
    </location>
</feature>
<dbReference type="InterPro" id="IPR050320">
    <property type="entry name" value="N5-glutamine_MTase"/>
</dbReference>
<dbReference type="Gene3D" id="3.40.50.150">
    <property type="entry name" value="Vaccinia Virus protein VP39"/>
    <property type="match status" value="1"/>
</dbReference>
<dbReference type="PANTHER" id="PTHR18895">
    <property type="entry name" value="HEMK METHYLTRANSFERASE"/>
    <property type="match status" value="1"/>
</dbReference>